<name>A0A1I6VUK5_9ACTN</name>
<feature type="compositionally biased region" description="Acidic residues" evidence="1">
    <location>
        <begin position="126"/>
        <end position="141"/>
    </location>
</feature>
<dbReference type="PANTHER" id="PTHR31157:SF1">
    <property type="entry name" value="SCP DOMAIN-CONTAINING PROTEIN"/>
    <property type="match status" value="1"/>
</dbReference>
<dbReference type="CDD" id="cd05379">
    <property type="entry name" value="CAP_bacterial"/>
    <property type="match status" value="1"/>
</dbReference>
<keyword evidence="5" id="KW-1185">Reference proteome</keyword>
<evidence type="ECO:0000313" key="4">
    <source>
        <dbReference type="EMBL" id="SFT17390.1"/>
    </source>
</evidence>
<evidence type="ECO:0000259" key="3">
    <source>
        <dbReference type="Pfam" id="PF00188"/>
    </source>
</evidence>
<protein>
    <submittedName>
        <fullName evidence="4">Uncharacterized conserved protein YkwD, contains CAP (CSP/antigen 5/PR1) domain</fullName>
    </submittedName>
</protein>
<proteinExistence type="predicted"/>
<dbReference type="Gene3D" id="3.40.33.10">
    <property type="entry name" value="CAP"/>
    <property type="match status" value="1"/>
</dbReference>
<dbReference type="Proteomes" id="UP000198873">
    <property type="component" value="Unassembled WGS sequence"/>
</dbReference>
<dbReference type="PANTHER" id="PTHR31157">
    <property type="entry name" value="SCP DOMAIN-CONTAINING PROTEIN"/>
    <property type="match status" value="1"/>
</dbReference>
<feature type="region of interest" description="Disordered" evidence="1">
    <location>
        <begin position="67"/>
        <end position="188"/>
    </location>
</feature>
<gene>
    <name evidence="4" type="ORF">SAMN05444716_11040</name>
</gene>
<evidence type="ECO:0000256" key="2">
    <source>
        <dbReference type="SAM" id="Phobius"/>
    </source>
</evidence>
<sequence>MGRHRRSMHTPAPLPAPRDGDGHRGAHRRKSPARAGLLGVSAALTVGAIAVGSGLMPGMADRFTLTDTDDLQARPGPSEDRLVVGSPSASPSLERGGAAAEDREEAASRGQDRTASPEPSPSPEATESEPEADPEPSEEPSAEAPAEEPSPSASAEPSAPEPSAEAPKPAPSTPAPEPEPSPSQDAADAAADAVLRLVNQERAQAGCRPLVRDAALAGLATDFSRDMAQRGFFSHTDPDGRSPWDRAQAAGITNMGGENIARGQQDAQAVMDAWMNSEGHRANILNCDFTTLGVGVHLGDGGPWWTQAFGY</sequence>
<dbReference type="STRING" id="1176198.SAMN05444716_11040"/>
<accession>A0A1I6VUK5</accession>
<reference evidence="5" key="1">
    <citation type="submission" date="2016-10" db="EMBL/GenBank/DDBJ databases">
        <authorList>
            <person name="Varghese N."/>
            <person name="Submissions S."/>
        </authorList>
    </citation>
    <scope>NUCLEOTIDE SEQUENCE [LARGE SCALE GENOMIC DNA]</scope>
    <source>
        <strain evidence="5">CGMCC 4.7047</strain>
    </source>
</reference>
<feature type="transmembrane region" description="Helical" evidence="2">
    <location>
        <begin position="35"/>
        <end position="56"/>
    </location>
</feature>
<keyword evidence="2" id="KW-0472">Membrane</keyword>
<feature type="domain" description="SCP" evidence="3">
    <location>
        <begin position="195"/>
        <end position="309"/>
    </location>
</feature>
<dbReference type="AlphaFoldDB" id="A0A1I6VUK5"/>
<evidence type="ECO:0000256" key="1">
    <source>
        <dbReference type="SAM" id="MobiDB-lite"/>
    </source>
</evidence>
<dbReference type="RefSeq" id="WP_093844239.1">
    <property type="nucleotide sequence ID" value="NZ_FPAB01000010.1"/>
</dbReference>
<dbReference type="SUPFAM" id="SSF55797">
    <property type="entry name" value="PR-1-like"/>
    <property type="match status" value="1"/>
</dbReference>
<feature type="region of interest" description="Disordered" evidence="1">
    <location>
        <begin position="1"/>
        <end position="35"/>
    </location>
</feature>
<keyword evidence="2" id="KW-1133">Transmembrane helix</keyword>
<evidence type="ECO:0000313" key="5">
    <source>
        <dbReference type="Proteomes" id="UP000198873"/>
    </source>
</evidence>
<dbReference type="InterPro" id="IPR014044">
    <property type="entry name" value="CAP_dom"/>
</dbReference>
<dbReference type="InterPro" id="IPR035940">
    <property type="entry name" value="CAP_sf"/>
</dbReference>
<feature type="compositionally biased region" description="Pro residues" evidence="1">
    <location>
        <begin position="168"/>
        <end position="181"/>
    </location>
</feature>
<feature type="compositionally biased region" description="Low complexity" evidence="1">
    <location>
        <begin position="142"/>
        <end position="167"/>
    </location>
</feature>
<organism evidence="4 5">
    <name type="scientific">Streptomyces harbinensis</name>
    <dbReference type="NCBI Taxonomy" id="1176198"/>
    <lineage>
        <taxon>Bacteria</taxon>
        <taxon>Bacillati</taxon>
        <taxon>Actinomycetota</taxon>
        <taxon>Actinomycetes</taxon>
        <taxon>Kitasatosporales</taxon>
        <taxon>Streptomycetaceae</taxon>
        <taxon>Streptomyces</taxon>
    </lineage>
</organism>
<dbReference type="EMBL" id="FPAB01000010">
    <property type="protein sequence ID" value="SFT17390.1"/>
    <property type="molecule type" value="Genomic_DNA"/>
</dbReference>
<keyword evidence="2" id="KW-0812">Transmembrane</keyword>
<dbReference type="Pfam" id="PF00188">
    <property type="entry name" value="CAP"/>
    <property type="match status" value="1"/>
</dbReference>